<proteinExistence type="predicted"/>
<dbReference type="Pfam" id="PF02190">
    <property type="entry name" value="LON_substr_bdg"/>
    <property type="match status" value="1"/>
</dbReference>
<keyword evidence="3" id="KW-1185">Reference proteome</keyword>
<comment type="caution">
    <text evidence="2">The sequence shown here is derived from an EMBL/GenBank/DDBJ whole genome shotgun (WGS) entry which is preliminary data.</text>
</comment>
<feature type="domain" description="Lon N-terminal" evidence="1">
    <location>
        <begin position="4"/>
        <end position="183"/>
    </location>
</feature>
<gene>
    <name evidence="2" type="ORF">F0919_09010</name>
</gene>
<dbReference type="InterPro" id="IPR046336">
    <property type="entry name" value="Lon_prtase_N_sf"/>
</dbReference>
<dbReference type="EMBL" id="VWSH01000002">
    <property type="protein sequence ID" value="KAA5534741.1"/>
    <property type="molecule type" value="Genomic_DNA"/>
</dbReference>
<protein>
    <submittedName>
        <fullName evidence="2">Peptidase S16</fullName>
    </submittedName>
</protein>
<sequence>MTNFVPIYPLETVVYPEETIKLTINDHKYIQLINDCFEEQKELGIQVIIDGKTMEYGTLIEITQLEKHQEEHYINVKAKGLQVFRVLETIHDIPEKKYSGAIVSYPENDKMKVHPSLSKLIIDEVKNLFEKLNIENVLPSEMQDWSSYEIAHKLGLTREQEYELLSIFNEVQRMEFLRRYMNGIMPEVDDIELIKSRMNLN</sequence>
<evidence type="ECO:0000313" key="2">
    <source>
        <dbReference type="EMBL" id="KAA5534741.1"/>
    </source>
</evidence>
<organism evidence="2 3">
    <name type="scientific">Taibaiella lutea</name>
    <dbReference type="NCBI Taxonomy" id="2608001"/>
    <lineage>
        <taxon>Bacteria</taxon>
        <taxon>Pseudomonadati</taxon>
        <taxon>Bacteroidota</taxon>
        <taxon>Chitinophagia</taxon>
        <taxon>Chitinophagales</taxon>
        <taxon>Chitinophagaceae</taxon>
        <taxon>Taibaiella</taxon>
    </lineage>
</organism>
<reference evidence="2 3" key="1">
    <citation type="submission" date="2019-09" db="EMBL/GenBank/DDBJ databases">
        <title>Genome sequence and assembly of Taibaiella sp.</title>
        <authorList>
            <person name="Chhetri G."/>
        </authorList>
    </citation>
    <scope>NUCLEOTIDE SEQUENCE [LARGE SCALE GENOMIC DNA]</scope>
    <source>
        <strain evidence="2 3">KVB11</strain>
    </source>
</reference>
<evidence type="ECO:0000259" key="1">
    <source>
        <dbReference type="SMART" id="SM00464"/>
    </source>
</evidence>
<dbReference type="AlphaFoldDB" id="A0A5M6CHR3"/>
<dbReference type="Proteomes" id="UP000323632">
    <property type="component" value="Unassembled WGS sequence"/>
</dbReference>
<dbReference type="RefSeq" id="WP_150032420.1">
    <property type="nucleotide sequence ID" value="NZ_VWSH01000002.1"/>
</dbReference>
<dbReference type="InterPro" id="IPR003111">
    <property type="entry name" value="Lon_prtase_N"/>
</dbReference>
<evidence type="ECO:0000313" key="3">
    <source>
        <dbReference type="Proteomes" id="UP000323632"/>
    </source>
</evidence>
<dbReference type="SUPFAM" id="SSF88697">
    <property type="entry name" value="PUA domain-like"/>
    <property type="match status" value="1"/>
</dbReference>
<dbReference type="SMART" id="SM00464">
    <property type="entry name" value="LON"/>
    <property type="match status" value="1"/>
</dbReference>
<name>A0A5M6CHR3_9BACT</name>
<dbReference type="Gene3D" id="2.30.130.40">
    <property type="entry name" value="LON domain-like"/>
    <property type="match status" value="1"/>
</dbReference>
<accession>A0A5M6CHR3</accession>
<dbReference type="InterPro" id="IPR015947">
    <property type="entry name" value="PUA-like_sf"/>
</dbReference>